<comment type="caution">
    <text evidence="3">The sequence shown here is derived from an EMBL/GenBank/DDBJ whole genome shotgun (WGS) entry which is preliminary data.</text>
</comment>
<reference evidence="2 5" key="3">
    <citation type="submission" date="2019-12" db="EMBL/GenBank/DDBJ databases">
        <title>Chromosome-level assembly of the Caenorhabditis remanei genome.</title>
        <authorList>
            <person name="Teterina A.A."/>
            <person name="Willis J.H."/>
            <person name="Phillips P.C."/>
        </authorList>
    </citation>
    <scope>NUCLEOTIDE SEQUENCE [LARGE SCALE GENOMIC DNA]</scope>
    <source>
        <strain evidence="2 5">PX506</strain>
        <tissue evidence="2">Whole organism</tissue>
    </source>
</reference>
<dbReference type="Proteomes" id="UP000483820">
    <property type="component" value="Chromosome X"/>
</dbReference>
<reference evidence="4" key="1">
    <citation type="submission" date="2017-08" db="EMBL/GenBank/DDBJ databases">
        <authorList>
            <person name="Fierst J.L."/>
        </authorList>
    </citation>
    <scope>NUCLEOTIDE SEQUENCE [LARGE SCALE GENOMIC DNA]</scope>
    <source>
        <strain evidence="4">PX439</strain>
    </source>
</reference>
<dbReference type="PANTHER" id="PTHR31379:SF1">
    <property type="entry name" value="F-BOX C PROTEIN-RELATED"/>
    <property type="match status" value="1"/>
</dbReference>
<protein>
    <submittedName>
        <fullName evidence="3">Uncharacterized protein</fullName>
    </submittedName>
</protein>
<gene>
    <name evidence="3" type="ORF">FL82_21498</name>
    <name evidence="2" type="ORF">GCK72_022938</name>
</gene>
<accession>A0A260ZYK6</accession>
<evidence type="ECO:0000313" key="2">
    <source>
        <dbReference type="EMBL" id="KAF1746482.1"/>
    </source>
</evidence>
<dbReference type="InterPro" id="IPR021942">
    <property type="entry name" value="DUF3557"/>
</dbReference>
<dbReference type="Proteomes" id="UP000216624">
    <property type="component" value="Unassembled WGS sequence"/>
</dbReference>
<organism evidence="3 4">
    <name type="scientific">Caenorhabditis remanei</name>
    <name type="common">Caenorhabditis vulgaris</name>
    <dbReference type="NCBI Taxonomy" id="31234"/>
    <lineage>
        <taxon>Eukaryota</taxon>
        <taxon>Metazoa</taxon>
        <taxon>Ecdysozoa</taxon>
        <taxon>Nematoda</taxon>
        <taxon>Chromadorea</taxon>
        <taxon>Rhabditida</taxon>
        <taxon>Rhabditina</taxon>
        <taxon>Rhabditomorpha</taxon>
        <taxon>Rhabditoidea</taxon>
        <taxon>Rhabditidae</taxon>
        <taxon>Peloderinae</taxon>
        <taxon>Caenorhabditis</taxon>
    </lineage>
</organism>
<dbReference type="PANTHER" id="PTHR31379">
    <property type="entry name" value="F-BOX C PROTEIN-RELATED-RELATED"/>
    <property type="match status" value="1"/>
</dbReference>
<feature type="coiled-coil region" evidence="1">
    <location>
        <begin position="152"/>
        <end position="179"/>
    </location>
</feature>
<dbReference type="AlphaFoldDB" id="A0A260ZYK6"/>
<evidence type="ECO:0000313" key="3">
    <source>
        <dbReference type="EMBL" id="OZF90893.1"/>
    </source>
</evidence>
<keyword evidence="1" id="KW-0175">Coiled coil</keyword>
<proteinExistence type="predicted"/>
<dbReference type="EMBL" id="NMWX01000027">
    <property type="protein sequence ID" value="OZF90893.1"/>
    <property type="molecule type" value="Genomic_DNA"/>
</dbReference>
<dbReference type="EMBL" id="WUAV01000006">
    <property type="protein sequence ID" value="KAF1746482.1"/>
    <property type="molecule type" value="Genomic_DNA"/>
</dbReference>
<evidence type="ECO:0000313" key="4">
    <source>
        <dbReference type="Proteomes" id="UP000216624"/>
    </source>
</evidence>
<reference evidence="3" key="2">
    <citation type="submission" date="2017-08" db="EMBL/GenBank/DDBJ databases">
        <authorList>
            <person name="de Groot N.N."/>
        </authorList>
    </citation>
    <scope>NUCLEOTIDE SEQUENCE [LARGE SCALE GENOMIC DNA]</scope>
    <source>
        <strain evidence="3">PX439</strain>
    </source>
</reference>
<evidence type="ECO:0000256" key="1">
    <source>
        <dbReference type="SAM" id="Coils"/>
    </source>
</evidence>
<feature type="non-terminal residue" evidence="3">
    <location>
        <position position="1"/>
    </location>
</feature>
<keyword evidence="4" id="KW-1185">Reference proteome</keyword>
<sequence length="425" mass="49437">MAWNGRLSRISIESVLHFMNPNQRINVSVDSPTVRYIGTGVPLRYANVEINHSSLNANGTSYKMGIVRIYTDYEGPVYFRNERNAGGAPHDVGQHANPNCYRNGIRNQHSEAPSIYLGAEIHEAELKLKEIVDYLNEFKKYPVLRSSDQKAVAAKEEEAAKLRKKIIKYNEKKANSELKYEEFIMFTQTGENGEQVRTEYVKYDKSIKDAWRYFLDHYVLGFKLRGPVIERLSVSHPQPQLIFQESRLSSRNLVLNSTGTQTLDNAMNLLKEECIPLNSVEISGPDDLNHHLLATARTLIIADSRSASFPRTFRNDVVCFKQIRRPSRVMSRSIDFWRRHGLPQRKQYIFETIIRSDAKLLLGTFREYHRRRYKVNFHRNNFPIQFQYQLQSDVRVMRIQVTVDRVVTENPDVYNYVIDMIAVPE</sequence>
<evidence type="ECO:0000313" key="5">
    <source>
        <dbReference type="Proteomes" id="UP000483820"/>
    </source>
</evidence>
<name>A0A260ZYK6_CAERE</name>